<dbReference type="EMBL" id="FR824316">
    <property type="protein sequence ID" value="CCA25025.1"/>
    <property type="molecule type" value="Genomic_DNA"/>
</dbReference>
<proteinExistence type="predicted"/>
<sequence>MRYHAMYSVVSSSTSFSKVLLPRILSKSIIFQMRVTASTLRAVLLLDIGCMWNPLEQSVRRWDLVAVFRCNLTLIKYITL</sequence>
<gene>
    <name evidence="1" type="primary">AlNc14C271G9966</name>
    <name evidence="1" type="ORF">ALNC14_111690</name>
</gene>
<accession>F0WUE5</accession>
<reference evidence="1" key="1">
    <citation type="journal article" date="2011" name="PLoS Biol.">
        <title>Gene gain and loss during evolution of obligate parasitism in the white rust pathogen of Arabidopsis thaliana.</title>
        <authorList>
            <person name="Kemen E."/>
            <person name="Gardiner A."/>
            <person name="Schultz-Larsen T."/>
            <person name="Kemen A.C."/>
            <person name="Balmuth A.L."/>
            <person name="Robert-Seilaniantz A."/>
            <person name="Bailey K."/>
            <person name="Holub E."/>
            <person name="Studholme D.J."/>
            <person name="Maclean D."/>
            <person name="Jones J.D."/>
        </authorList>
    </citation>
    <scope>NUCLEOTIDE SEQUENCE</scope>
</reference>
<organism evidence="1">
    <name type="scientific">Albugo laibachii Nc14</name>
    <dbReference type="NCBI Taxonomy" id="890382"/>
    <lineage>
        <taxon>Eukaryota</taxon>
        <taxon>Sar</taxon>
        <taxon>Stramenopiles</taxon>
        <taxon>Oomycota</taxon>
        <taxon>Peronosporomycetes</taxon>
        <taxon>Albuginales</taxon>
        <taxon>Albuginaceae</taxon>
        <taxon>Albugo</taxon>
    </lineage>
</organism>
<dbReference type="AlphaFoldDB" id="F0WUE5"/>
<name>F0WUE5_9STRA</name>
<reference evidence="1" key="2">
    <citation type="submission" date="2011-02" db="EMBL/GenBank/DDBJ databases">
        <authorList>
            <person name="MacLean D."/>
        </authorList>
    </citation>
    <scope>NUCLEOTIDE SEQUENCE</scope>
</reference>
<protein>
    <submittedName>
        <fullName evidence="1">AlNc14C271G9966 protein</fullName>
    </submittedName>
</protein>
<dbReference type="HOGENOM" id="CLU_2676229_0_0_1"/>
<evidence type="ECO:0000313" key="1">
    <source>
        <dbReference type="EMBL" id="CCA25025.1"/>
    </source>
</evidence>